<dbReference type="GO" id="GO:0045202">
    <property type="term" value="C:synapse"/>
    <property type="evidence" value="ECO:0007669"/>
    <property type="project" value="UniProtKB-ARBA"/>
</dbReference>
<dbReference type="PROSITE" id="PS50853">
    <property type="entry name" value="FN3"/>
    <property type="match status" value="3"/>
</dbReference>
<evidence type="ECO:0000259" key="15">
    <source>
        <dbReference type="PROSITE" id="PS50835"/>
    </source>
</evidence>
<dbReference type="Pfam" id="PF00102">
    <property type="entry name" value="Y_phosphatase"/>
    <property type="match status" value="1"/>
</dbReference>
<dbReference type="SMART" id="SM00194">
    <property type="entry name" value="PTPc"/>
    <property type="match status" value="1"/>
</dbReference>
<comment type="subcellular location">
    <subcellularLocation>
        <location evidence="1">Membrane</location>
        <topology evidence="1">Single-pass membrane protein</topology>
    </subcellularLocation>
</comment>
<feature type="domain" description="Tyrosine specific protein phosphatases" evidence="14">
    <location>
        <begin position="828"/>
        <end position="897"/>
    </location>
</feature>
<evidence type="ECO:0000259" key="13">
    <source>
        <dbReference type="PROSITE" id="PS50055"/>
    </source>
</evidence>
<feature type="chain" id="PRO_5035595134" description="protein-tyrosine-phosphatase" evidence="12">
    <location>
        <begin position="19"/>
        <end position="1166"/>
    </location>
</feature>
<dbReference type="PRINTS" id="PR00700">
    <property type="entry name" value="PRTYPHPHTASE"/>
</dbReference>
<dbReference type="PROSITE" id="PS00383">
    <property type="entry name" value="TYR_PHOSPHATASE_1"/>
    <property type="match status" value="1"/>
</dbReference>
<evidence type="ECO:0000256" key="3">
    <source>
        <dbReference type="ARBA" id="ARBA00022692"/>
    </source>
</evidence>
<dbReference type="GO" id="GO:0004725">
    <property type="term" value="F:protein tyrosine phosphatase activity"/>
    <property type="evidence" value="ECO:0007669"/>
    <property type="project" value="UniProtKB-EC"/>
</dbReference>
<keyword evidence="4 12" id="KW-0732">Signal</keyword>
<dbReference type="Proteomes" id="UP000614601">
    <property type="component" value="Unassembled WGS sequence"/>
</dbReference>
<feature type="transmembrane region" description="Helical" evidence="11">
    <location>
        <begin position="567"/>
        <end position="588"/>
    </location>
</feature>
<evidence type="ECO:0000256" key="6">
    <source>
        <dbReference type="ARBA" id="ARBA00022912"/>
    </source>
</evidence>
<dbReference type="SUPFAM" id="SSF49265">
    <property type="entry name" value="Fibronectin type III"/>
    <property type="match status" value="2"/>
</dbReference>
<comment type="catalytic activity">
    <reaction evidence="10">
        <text>O-phospho-L-tyrosyl-[protein] + H2O = L-tyrosyl-[protein] + phosphate</text>
        <dbReference type="Rhea" id="RHEA:10684"/>
        <dbReference type="Rhea" id="RHEA-COMP:10136"/>
        <dbReference type="Rhea" id="RHEA-COMP:20101"/>
        <dbReference type="ChEBI" id="CHEBI:15377"/>
        <dbReference type="ChEBI" id="CHEBI:43474"/>
        <dbReference type="ChEBI" id="CHEBI:46858"/>
        <dbReference type="ChEBI" id="CHEBI:61978"/>
        <dbReference type="EC" id="3.1.3.48"/>
    </reaction>
</comment>
<feature type="domain" description="Fibronectin type-III" evidence="16">
    <location>
        <begin position="439"/>
        <end position="534"/>
    </location>
</feature>
<feature type="domain" description="Fibronectin type-III" evidence="16">
    <location>
        <begin position="146"/>
        <end position="239"/>
    </location>
</feature>
<dbReference type="InterPro" id="IPR029021">
    <property type="entry name" value="Prot-tyrosine_phosphatase-like"/>
</dbReference>
<feature type="domain" description="Tyrosine-protein phosphatase" evidence="13">
    <location>
        <begin position="648"/>
        <end position="906"/>
    </location>
</feature>
<dbReference type="AlphaFoldDB" id="A0A811KV78"/>
<dbReference type="EMBL" id="CAJFDH010000004">
    <property type="protein sequence ID" value="CAD5218772.1"/>
    <property type="molecule type" value="Genomic_DNA"/>
</dbReference>
<dbReference type="Gene3D" id="2.60.40.10">
    <property type="entry name" value="Immunoglobulins"/>
    <property type="match status" value="5"/>
</dbReference>
<dbReference type="InterPro" id="IPR016130">
    <property type="entry name" value="Tyr_Pase_AS"/>
</dbReference>
<evidence type="ECO:0000256" key="7">
    <source>
        <dbReference type="ARBA" id="ARBA00022989"/>
    </source>
</evidence>
<sequence>MILHIFLLLFNLVYEIRAQEIPQHRPTIRVLNGTSIELGCEPAEMLVRTHMAPDFENPQLVRRLDWFHDDSLVASYQQDVVTDLSRQWWVAGARYELKKPFYDLRIHPSLPEDSGIYRCRLETDPLFADDETGINIPVLVMVRPPAPAKPQLTASTENSLTISWTQSAGAAHRPVIRYSVLVNRMDDESLRVVTTKDNQTTVVVDSLLPYTRYGLSVRAENPAGTSEFGPESVFRTLGEAPKEAPMIQMLRNGTVGCIDVVWRSSPTDHNGRPVLGFRLMVHRMGSGAMREWYVKNHRQSLCSLEPDSEYKLSIESDNGFGYSPANTVNFHTEDGIPEGPPESVEVRPLTGDTVLVLWKEPAVPNGRILSYQIYFQNLNSKLPSSMVRLMVNQDSSKTFAYNLTKLDASTTYRVSLTSSTSKGESDKSAPVSVTTDYALPNPPIITNIEYKCGSDVNVHWTNESWPISFYKLFLENKAKIKLYNTTDNRMALTGLKAGEKYSVRLTAVLSSKYSNLTFFESPFSKHQVFTLDQTKCTVQSSICTSQNQNCEKISMAGFERKQKGTSVLFILTMIGCFVIIIVMSSFFMRRRCNWVKKILEKADEKGGQETMSLVYDTETSETSGSTAVIVSRFESYFSEMARNENEGFRRQFEDIEADSEVQSEESIEEIINADQRLKNRYRNIGAVERTRIKIVDSNSNDGYINANYIDSCDERNVYIATQAPLPHTFDDFYGMIWQEKCNIIVVITNLVEDGKRKCDQYWPNSSKTPLVFGHLTVTLTAEMPNANFVHRILTLKSNKCFVPERTIHQVHLTSWPDHGTPKTVFPLLSFLNYVADIQSNGPIVVHCSAGVGRSGSFILIDSMRRHLLHCDHINIYAHLKHIRRQRQRLVQTLDQYVFCHRVVRELIKHGITRQSVPNFSNYLKFLYHQMLPDGRNRLQMQYEEVCKCPHAPPCTIPPGYCVLPGYHRSDEFLVGNWSRECSDLWNLLFDRKCQTVVLFGSDAEVGDFFRSVPHRTKTEVTSSMPSTQIKRKVVSMEPDPVELVVRKQNDEHILLKKGSDELCVRIVRLKPADLELHTWTEMERIQDQLIECHRCQMLFIDPSNSAMPYVVCALQSAACQLEQERFVDVLQFLSAYRERRCGCWMAQSNVEYIYEKVLELTTLHRA</sequence>
<keyword evidence="6" id="KW-0904">Protein phosphatase</keyword>
<keyword evidence="18" id="KW-1185">Reference proteome</keyword>
<dbReference type="Gene3D" id="3.90.190.10">
    <property type="entry name" value="Protein tyrosine phosphatase superfamily"/>
    <property type="match status" value="1"/>
</dbReference>
<dbReference type="EMBL" id="CAJFCW020000004">
    <property type="protein sequence ID" value="CAG9111654.1"/>
    <property type="molecule type" value="Genomic_DNA"/>
</dbReference>
<evidence type="ECO:0000259" key="14">
    <source>
        <dbReference type="PROSITE" id="PS50056"/>
    </source>
</evidence>
<dbReference type="PROSITE" id="PS50056">
    <property type="entry name" value="TYR_PHOSPHATASE_2"/>
    <property type="match status" value="1"/>
</dbReference>
<proteinExistence type="predicted"/>
<dbReference type="SUPFAM" id="SSF52799">
    <property type="entry name" value="(Phosphotyrosine protein) phosphatases II"/>
    <property type="match status" value="2"/>
</dbReference>
<evidence type="ECO:0000256" key="1">
    <source>
        <dbReference type="ARBA" id="ARBA00004167"/>
    </source>
</evidence>
<evidence type="ECO:0000256" key="2">
    <source>
        <dbReference type="ARBA" id="ARBA00013064"/>
    </source>
</evidence>
<keyword evidence="8 11" id="KW-0472">Membrane</keyword>
<evidence type="ECO:0000256" key="11">
    <source>
        <dbReference type="SAM" id="Phobius"/>
    </source>
</evidence>
<dbReference type="FunFam" id="3.90.190.10:FF:000102">
    <property type="entry name" value="Receptor-type tyrosine-protein phosphatase"/>
    <property type="match status" value="1"/>
</dbReference>
<evidence type="ECO:0000256" key="10">
    <source>
        <dbReference type="ARBA" id="ARBA00051722"/>
    </source>
</evidence>
<dbReference type="InterPro" id="IPR036116">
    <property type="entry name" value="FN3_sf"/>
</dbReference>
<protein>
    <recommendedName>
        <fullName evidence="2">protein-tyrosine-phosphatase</fullName>
        <ecNumber evidence="2">3.1.3.48</ecNumber>
    </recommendedName>
</protein>
<dbReference type="SMART" id="SM00060">
    <property type="entry name" value="FN3"/>
    <property type="match status" value="4"/>
</dbReference>
<organism evidence="17 18">
    <name type="scientific">Bursaphelenchus okinawaensis</name>
    <dbReference type="NCBI Taxonomy" id="465554"/>
    <lineage>
        <taxon>Eukaryota</taxon>
        <taxon>Metazoa</taxon>
        <taxon>Ecdysozoa</taxon>
        <taxon>Nematoda</taxon>
        <taxon>Chromadorea</taxon>
        <taxon>Rhabditida</taxon>
        <taxon>Tylenchina</taxon>
        <taxon>Tylenchomorpha</taxon>
        <taxon>Aphelenchoidea</taxon>
        <taxon>Aphelenchoididae</taxon>
        <taxon>Bursaphelenchus</taxon>
    </lineage>
</organism>
<evidence type="ECO:0000313" key="17">
    <source>
        <dbReference type="EMBL" id="CAD5218772.1"/>
    </source>
</evidence>
<dbReference type="PANTHER" id="PTHR46957">
    <property type="entry name" value="CYTOKINE RECEPTOR"/>
    <property type="match status" value="1"/>
</dbReference>
<dbReference type="InterPro" id="IPR000387">
    <property type="entry name" value="Tyr_Pase_dom"/>
</dbReference>
<evidence type="ECO:0000256" key="9">
    <source>
        <dbReference type="ARBA" id="ARBA00023180"/>
    </source>
</evidence>
<keyword evidence="7 11" id="KW-1133">Transmembrane helix</keyword>
<dbReference type="InterPro" id="IPR003595">
    <property type="entry name" value="Tyr_Pase_cat"/>
</dbReference>
<gene>
    <name evidence="17" type="ORF">BOKJ2_LOCUS7982</name>
</gene>
<evidence type="ECO:0000256" key="12">
    <source>
        <dbReference type="SAM" id="SignalP"/>
    </source>
</evidence>
<dbReference type="InterPro" id="IPR000242">
    <property type="entry name" value="PTP_cat"/>
</dbReference>
<feature type="domain" description="Fibronectin type-III" evidence="16">
    <location>
        <begin position="340"/>
        <end position="438"/>
    </location>
</feature>
<reference evidence="17" key="1">
    <citation type="submission" date="2020-09" db="EMBL/GenBank/DDBJ databases">
        <authorList>
            <person name="Kikuchi T."/>
        </authorList>
    </citation>
    <scope>NUCLEOTIDE SEQUENCE</scope>
    <source>
        <strain evidence="17">SH1</strain>
    </source>
</reference>
<dbReference type="CDD" id="cd00063">
    <property type="entry name" value="FN3"/>
    <property type="match status" value="4"/>
</dbReference>
<keyword evidence="5" id="KW-0378">Hydrolase</keyword>
<evidence type="ECO:0000259" key="16">
    <source>
        <dbReference type="PROSITE" id="PS50853"/>
    </source>
</evidence>
<dbReference type="InterPro" id="IPR013783">
    <property type="entry name" value="Ig-like_fold"/>
</dbReference>
<dbReference type="OrthoDB" id="10253954at2759"/>
<dbReference type="InterPro" id="IPR050713">
    <property type="entry name" value="RTP_Phos/Ushers"/>
</dbReference>
<evidence type="ECO:0000256" key="8">
    <source>
        <dbReference type="ARBA" id="ARBA00023136"/>
    </source>
</evidence>
<accession>A0A811KV78</accession>
<dbReference type="Pfam" id="PF00041">
    <property type="entry name" value="fn3"/>
    <property type="match status" value="2"/>
</dbReference>
<evidence type="ECO:0000256" key="4">
    <source>
        <dbReference type="ARBA" id="ARBA00022729"/>
    </source>
</evidence>
<keyword evidence="3 11" id="KW-0812">Transmembrane</keyword>
<dbReference type="SMART" id="SM00404">
    <property type="entry name" value="PTPc_motif"/>
    <property type="match status" value="1"/>
</dbReference>
<dbReference type="Proteomes" id="UP000783686">
    <property type="component" value="Unassembled WGS sequence"/>
</dbReference>
<evidence type="ECO:0000256" key="5">
    <source>
        <dbReference type="ARBA" id="ARBA00022801"/>
    </source>
</evidence>
<dbReference type="EC" id="3.1.3.48" evidence="2"/>
<dbReference type="PROSITE" id="PS50835">
    <property type="entry name" value="IG_LIKE"/>
    <property type="match status" value="1"/>
</dbReference>
<name>A0A811KV78_9BILA</name>
<dbReference type="GO" id="GO:0016020">
    <property type="term" value="C:membrane"/>
    <property type="evidence" value="ECO:0007669"/>
    <property type="project" value="UniProtKB-SubCell"/>
</dbReference>
<feature type="domain" description="Ig-like" evidence="15">
    <location>
        <begin position="22"/>
        <end position="135"/>
    </location>
</feature>
<dbReference type="InterPro" id="IPR007110">
    <property type="entry name" value="Ig-like_dom"/>
</dbReference>
<keyword evidence="9" id="KW-0325">Glycoprotein</keyword>
<dbReference type="PROSITE" id="PS50055">
    <property type="entry name" value="TYR_PHOSPHATASE_PTP"/>
    <property type="match status" value="1"/>
</dbReference>
<dbReference type="PANTHER" id="PTHR46957:SF3">
    <property type="entry name" value="CYTOKINE RECEPTOR"/>
    <property type="match status" value="1"/>
</dbReference>
<comment type="caution">
    <text evidence="17">The sequence shown here is derived from an EMBL/GenBank/DDBJ whole genome shotgun (WGS) entry which is preliminary data.</text>
</comment>
<feature type="signal peptide" evidence="12">
    <location>
        <begin position="1"/>
        <end position="18"/>
    </location>
</feature>
<evidence type="ECO:0000313" key="18">
    <source>
        <dbReference type="Proteomes" id="UP000614601"/>
    </source>
</evidence>
<dbReference type="InterPro" id="IPR003961">
    <property type="entry name" value="FN3_dom"/>
</dbReference>